<dbReference type="PANTHER" id="PTHR36766">
    <property type="entry name" value="PLANT BROAD-SPECTRUM MILDEW RESISTANCE PROTEIN RPW8"/>
    <property type="match status" value="1"/>
</dbReference>
<dbReference type="GO" id="GO:0043531">
    <property type="term" value="F:ADP binding"/>
    <property type="evidence" value="ECO:0007669"/>
    <property type="project" value="InterPro"/>
</dbReference>
<evidence type="ECO:0000256" key="3">
    <source>
        <dbReference type="ARBA" id="ARBA00022741"/>
    </source>
</evidence>
<keyword evidence="2" id="KW-0677">Repeat</keyword>
<feature type="domain" description="Disease resistance N-terminal" evidence="7">
    <location>
        <begin position="14"/>
        <end position="100"/>
    </location>
</feature>
<dbReference type="InterPro" id="IPR032675">
    <property type="entry name" value="LRR_dom_sf"/>
</dbReference>
<evidence type="ECO:0000259" key="9">
    <source>
        <dbReference type="Pfam" id="PF25019"/>
    </source>
</evidence>
<feature type="domain" description="R13L1/DRL21-like LRR repeat region" evidence="9">
    <location>
        <begin position="630"/>
        <end position="758"/>
    </location>
</feature>
<evidence type="ECO:0000259" key="7">
    <source>
        <dbReference type="Pfam" id="PF18052"/>
    </source>
</evidence>
<accession>A0A2H5Q9K6</accession>
<evidence type="ECO:0000313" key="10">
    <source>
        <dbReference type="EMBL" id="GAY60945.1"/>
    </source>
</evidence>
<reference evidence="10 11" key="1">
    <citation type="journal article" date="2017" name="Front. Genet.">
        <title>Draft sequencing of the heterozygous diploid genome of Satsuma (Citrus unshiu Marc.) using a hybrid assembly approach.</title>
        <authorList>
            <person name="Shimizu T."/>
            <person name="Tanizawa Y."/>
            <person name="Mochizuki T."/>
            <person name="Nagasaki H."/>
            <person name="Yoshioka T."/>
            <person name="Toyoda A."/>
            <person name="Fujiyama A."/>
            <person name="Kaminuma E."/>
            <person name="Nakamura Y."/>
        </authorList>
    </citation>
    <scope>NUCLEOTIDE SEQUENCE [LARGE SCALE GENOMIC DNA]</scope>
    <source>
        <strain evidence="11">cv. Miyagawa wase</strain>
    </source>
</reference>
<dbReference type="Pfam" id="PF18052">
    <property type="entry name" value="Rx_N"/>
    <property type="match status" value="1"/>
</dbReference>
<dbReference type="Gene3D" id="3.80.10.10">
    <property type="entry name" value="Ribonuclease Inhibitor"/>
    <property type="match status" value="2"/>
</dbReference>
<dbReference type="AlphaFoldDB" id="A0A2H5Q9K6"/>
<dbReference type="PRINTS" id="PR00364">
    <property type="entry name" value="DISEASERSIST"/>
</dbReference>
<dbReference type="Pfam" id="PF25019">
    <property type="entry name" value="LRR_R13L1-DRL21"/>
    <property type="match status" value="1"/>
</dbReference>
<protein>
    <submittedName>
        <fullName evidence="10">Uncharacterized protein</fullName>
    </submittedName>
</protein>
<name>A0A2H5Q9K6_CITUN</name>
<keyword evidence="1" id="KW-0433">Leucine-rich repeat</keyword>
<evidence type="ECO:0000256" key="5">
    <source>
        <dbReference type="ARBA" id="ARBA00022840"/>
    </source>
</evidence>
<dbReference type="FunFam" id="3.40.50.300:FF:001091">
    <property type="entry name" value="Probable disease resistance protein At1g61300"/>
    <property type="match status" value="1"/>
</dbReference>
<dbReference type="Pfam" id="PF23559">
    <property type="entry name" value="WHD_DRP"/>
    <property type="match status" value="1"/>
</dbReference>
<dbReference type="InterPro" id="IPR036388">
    <property type="entry name" value="WH-like_DNA-bd_sf"/>
</dbReference>
<dbReference type="GO" id="GO:0006952">
    <property type="term" value="P:defense response"/>
    <property type="evidence" value="ECO:0007669"/>
    <property type="project" value="UniProtKB-KW"/>
</dbReference>
<dbReference type="InterPro" id="IPR058922">
    <property type="entry name" value="WHD_DRP"/>
</dbReference>
<keyword evidence="3" id="KW-0547">Nucleotide-binding</keyword>
<evidence type="ECO:0000259" key="6">
    <source>
        <dbReference type="Pfam" id="PF00931"/>
    </source>
</evidence>
<dbReference type="Gene3D" id="1.10.10.10">
    <property type="entry name" value="Winged helix-like DNA-binding domain superfamily/Winged helix DNA-binding domain"/>
    <property type="match status" value="1"/>
</dbReference>
<keyword evidence="4" id="KW-0611">Plant defense</keyword>
<dbReference type="GO" id="GO:0051707">
    <property type="term" value="P:response to other organism"/>
    <property type="evidence" value="ECO:0007669"/>
    <property type="project" value="UniProtKB-ARBA"/>
</dbReference>
<feature type="domain" description="Disease resistance protein winged helix" evidence="8">
    <location>
        <begin position="368"/>
        <end position="436"/>
    </location>
</feature>
<dbReference type="SUPFAM" id="SSF52058">
    <property type="entry name" value="L domain-like"/>
    <property type="match status" value="1"/>
</dbReference>
<dbReference type="EMBL" id="BDQV01000253">
    <property type="protein sequence ID" value="GAY60945.1"/>
    <property type="molecule type" value="Genomic_DNA"/>
</dbReference>
<organism evidence="10 11">
    <name type="scientific">Citrus unshiu</name>
    <name type="common">Satsuma mandarin</name>
    <name type="synonym">Citrus nobilis var. unshiu</name>
    <dbReference type="NCBI Taxonomy" id="55188"/>
    <lineage>
        <taxon>Eukaryota</taxon>
        <taxon>Viridiplantae</taxon>
        <taxon>Streptophyta</taxon>
        <taxon>Embryophyta</taxon>
        <taxon>Tracheophyta</taxon>
        <taxon>Spermatophyta</taxon>
        <taxon>Magnoliopsida</taxon>
        <taxon>eudicotyledons</taxon>
        <taxon>Gunneridae</taxon>
        <taxon>Pentapetalae</taxon>
        <taxon>rosids</taxon>
        <taxon>malvids</taxon>
        <taxon>Sapindales</taxon>
        <taxon>Rutaceae</taxon>
        <taxon>Aurantioideae</taxon>
        <taxon>Citrus</taxon>
    </lineage>
</organism>
<dbReference type="PANTHER" id="PTHR36766:SF40">
    <property type="entry name" value="DISEASE RESISTANCE PROTEIN RGA3"/>
    <property type="match status" value="1"/>
</dbReference>
<evidence type="ECO:0000259" key="8">
    <source>
        <dbReference type="Pfam" id="PF23559"/>
    </source>
</evidence>
<keyword evidence="5" id="KW-0067">ATP-binding</keyword>
<proteinExistence type="predicted"/>
<dbReference type="FunFam" id="1.10.10.10:FF:000322">
    <property type="entry name" value="Probable disease resistance protein At1g63360"/>
    <property type="match status" value="1"/>
</dbReference>
<dbReference type="SUPFAM" id="SSF52540">
    <property type="entry name" value="P-loop containing nucleoside triphosphate hydrolases"/>
    <property type="match status" value="1"/>
</dbReference>
<dbReference type="InterPro" id="IPR056789">
    <property type="entry name" value="LRR_R13L1-DRL21"/>
</dbReference>
<dbReference type="GO" id="GO:0005524">
    <property type="term" value="F:ATP binding"/>
    <property type="evidence" value="ECO:0007669"/>
    <property type="project" value="UniProtKB-KW"/>
</dbReference>
<comment type="caution">
    <text evidence="10">The sequence shown here is derived from an EMBL/GenBank/DDBJ whole genome shotgun (WGS) entry which is preliminary data.</text>
</comment>
<gene>
    <name evidence="10" type="ORF">CUMW_206000</name>
</gene>
<dbReference type="InterPro" id="IPR002182">
    <property type="entry name" value="NB-ARC"/>
</dbReference>
<feature type="domain" description="NB-ARC" evidence="6">
    <location>
        <begin position="187"/>
        <end position="339"/>
    </location>
</feature>
<evidence type="ECO:0000256" key="2">
    <source>
        <dbReference type="ARBA" id="ARBA00022737"/>
    </source>
</evidence>
<dbReference type="Pfam" id="PF00931">
    <property type="entry name" value="NB-ARC"/>
    <property type="match status" value="1"/>
</dbReference>
<keyword evidence="11" id="KW-1185">Reference proteome</keyword>
<dbReference type="InterPro" id="IPR041118">
    <property type="entry name" value="Rx_N"/>
</dbReference>
<evidence type="ECO:0000256" key="1">
    <source>
        <dbReference type="ARBA" id="ARBA00022614"/>
    </source>
</evidence>
<dbReference type="InterPro" id="IPR027417">
    <property type="entry name" value="P-loop_NTPase"/>
</dbReference>
<dbReference type="Gene3D" id="1.20.5.4130">
    <property type="match status" value="1"/>
</dbReference>
<dbReference type="Gene3D" id="3.40.50.300">
    <property type="entry name" value="P-loop containing nucleotide triphosphate hydrolases"/>
    <property type="match status" value="1"/>
</dbReference>
<dbReference type="Proteomes" id="UP000236630">
    <property type="component" value="Unassembled WGS sequence"/>
</dbReference>
<sequence length="1059" mass="120996">MSIIGEAVLSASFELLIKKLASLELFTQHEKLKAGFLKWKDNMEMIQAVLADADDRQTNDKSVKKWLDMLQNLAYDVEDILDEFETEALRRNLLLQEPAAAEQPCTCTSKFRKIIPTCFTNFSPRSIQFDSMMVSKMEEVTARLQDIERRKDLLNLKNVISDGKSRNVRQRLPTTSLVNEAEVYGREKDKEEIVELLLRDDLRPDNGLSVYSIHGLGGVGKTTLAQRVYNDDRVQRHFEIKAWTCVSEDFDVSRVTQSILKSIANDHSKNDDDLNLLQEKLKKQLSGKKFLLVLDDVWNENYNSWYTLSCPFGAGASGSKIVVTHRNQDVAATMRAVSEDKCDIVPALRVSYHFLPPQLKRCFAYCSLFPKDYEFEEEEIILLWTTEGFLDQEYSGRKMEDLGREFVQELHSRSLFQLSSKDTSRFVMHDLINDLARWAAGEQYFRMEDTLAGENRQKFSQSLRHFSYIRGRYDGDTRLEFICDVQHLRTFLPMKLSDFGDNYLAWSALQMLLNHLPRLRVFSLRGHCNIFNLPNEIGNLKHLRCLNLSRTSIQILPESINSLYNLHTILLEGCWKLKKLCKDMGNLTKLRHLRNSDAYELEEMPKGFSKLTCLLTLGRFVVGKDSGSGLRELKSLTHLRGTLEISKLENVKDVGDASEAQLNNKVNLQAIFLKWSARDVRNLDQCEFETQVLSMLKPHRDVQELTITGYSGTKFPIWLGDSSFSKLVQLKFEGCGKCTSLPSVGQLPFLKELRISGMDGVKSVGSEFYGNSCSVPFPSLEALSFSEMTEWEEWIPCGAGQEVDEVFPKLQKLFLSIVKNCKEHCPNKLDIRSCHQLVVTIQCLPALSELQINDIRSCHRLPQDIRSLNRLQISRCPQLLPLVTEEEHDQQQPELPCRLQFLELRNCEGLTRLPQALLTLSSLTEMRIHGCTSLVSFPEVALPSQLRKVRIQECNALKSLPEAWMHNSNSSLESLGIWSCNSLVSFPEVALPSQLRTVTIEGCNALKSLPEAWMNNFNSSLESLEIRSCNSLVSFPEVALPSQLRTVRIQRMQCFEILT</sequence>
<evidence type="ECO:0000313" key="11">
    <source>
        <dbReference type="Proteomes" id="UP000236630"/>
    </source>
</evidence>
<evidence type="ECO:0000256" key="4">
    <source>
        <dbReference type="ARBA" id="ARBA00022821"/>
    </source>
</evidence>